<gene>
    <name evidence="1" type="ORF">Q4441_05010</name>
</gene>
<dbReference type="Proteomes" id="UP001170022">
    <property type="component" value="Unassembled WGS sequence"/>
</dbReference>
<evidence type="ECO:0000313" key="2">
    <source>
        <dbReference type="Proteomes" id="UP001170022"/>
    </source>
</evidence>
<organism evidence="1 2">
    <name type="scientific">Streptococcus oralis</name>
    <dbReference type="NCBI Taxonomy" id="1303"/>
    <lineage>
        <taxon>Bacteria</taxon>
        <taxon>Bacillati</taxon>
        <taxon>Bacillota</taxon>
        <taxon>Bacilli</taxon>
        <taxon>Lactobacillales</taxon>
        <taxon>Streptococcaceae</taxon>
        <taxon>Streptococcus</taxon>
    </lineage>
</organism>
<reference evidence="1" key="1">
    <citation type="submission" date="2023-07" db="EMBL/GenBank/DDBJ databases">
        <title>Whole Genome Sequencing of Colonoscopy isolates.</title>
        <authorList>
            <person name="Surve S.V."/>
            <person name="Valls R.A."/>
            <person name="Barrak K.E."/>
            <person name="Gardner T.B."/>
            <person name="O'Toole G.A."/>
        </authorList>
    </citation>
    <scope>NUCLEOTIDE SEQUENCE</scope>
    <source>
        <strain evidence="1">GP0012</strain>
    </source>
</reference>
<dbReference type="EMBL" id="JAUONQ010000004">
    <property type="protein sequence ID" value="MDO6347940.1"/>
    <property type="molecule type" value="Genomic_DNA"/>
</dbReference>
<proteinExistence type="predicted"/>
<evidence type="ECO:0000313" key="1">
    <source>
        <dbReference type="EMBL" id="MDO6347940.1"/>
    </source>
</evidence>
<dbReference type="RefSeq" id="WP_303432091.1">
    <property type="nucleotide sequence ID" value="NZ_JAUONO010000004.1"/>
</dbReference>
<protein>
    <submittedName>
        <fullName evidence="1">SIR2 family protein</fullName>
    </submittedName>
</protein>
<dbReference type="InterPro" id="IPR029035">
    <property type="entry name" value="DHS-like_NAD/FAD-binding_dom"/>
</dbReference>
<name>A0AAW7W8F0_STROR</name>
<dbReference type="Pfam" id="PF13289">
    <property type="entry name" value="SIR2_2"/>
    <property type="match status" value="1"/>
</dbReference>
<comment type="caution">
    <text evidence="1">The sequence shown here is derived from an EMBL/GenBank/DDBJ whole genome shotgun (WGS) entry which is preliminary data.</text>
</comment>
<sequence>MENIIFNVEQFKRNILTKNLNILIGSGVSNPAIPLMSYFTKDENGISVSKDIANKNLEKHILDVSSFLPFNHNDRIKYFVEKMDKQILYSAKYFTKLKNYTAFEISIDFVLERYVRFLEKVITLLYISNSRTVSKNVNIFTTNYDLFIERALDLLMKNDNFIFNDGSNGYFYKVLDSANYNKSVAYRGLNENYLNELPSISLIKPHGSMNWEKGENNQILIRPYTVDQPVVVRPTGLEGQETYLNNHFHDMLRVFQLELDKPQSVLIVVGFSFQDDHIAKMVRRSLKNPELMTYIFCYSDSDYEVIKKNLSLDNIPRNLQIVIPSALESENKNILNTSGSFDISSLTELFIIEDEEVK</sequence>
<dbReference type="SUPFAM" id="SSF52467">
    <property type="entry name" value="DHS-like NAD/FAD-binding domain"/>
    <property type="match status" value="1"/>
</dbReference>
<accession>A0AAW7W8F0</accession>
<dbReference type="AlphaFoldDB" id="A0AAW7W8F0"/>